<evidence type="ECO:0000259" key="11">
    <source>
        <dbReference type="PROSITE" id="PS50929"/>
    </source>
</evidence>
<name>A0A1H9PRP0_9FIRM</name>
<feature type="transmembrane region" description="Helical" evidence="9">
    <location>
        <begin position="145"/>
        <end position="166"/>
    </location>
</feature>
<dbReference type="PROSITE" id="PS50929">
    <property type="entry name" value="ABC_TM1F"/>
    <property type="match status" value="1"/>
</dbReference>
<dbReference type="Gene3D" id="3.40.50.300">
    <property type="entry name" value="P-loop containing nucleotide triphosphate hydrolases"/>
    <property type="match status" value="1"/>
</dbReference>
<feature type="transmembrane region" description="Helical" evidence="9">
    <location>
        <begin position="178"/>
        <end position="198"/>
    </location>
</feature>
<evidence type="ECO:0000256" key="9">
    <source>
        <dbReference type="SAM" id="Phobius"/>
    </source>
</evidence>
<feature type="transmembrane region" description="Helical" evidence="9">
    <location>
        <begin position="30"/>
        <end position="46"/>
    </location>
</feature>
<evidence type="ECO:0000256" key="2">
    <source>
        <dbReference type="ARBA" id="ARBA00022448"/>
    </source>
</evidence>
<dbReference type="SUPFAM" id="SSF90123">
    <property type="entry name" value="ABC transporter transmembrane region"/>
    <property type="match status" value="1"/>
</dbReference>
<dbReference type="CDD" id="cd18548">
    <property type="entry name" value="ABC_6TM_Tm287_like"/>
    <property type="match status" value="1"/>
</dbReference>
<dbReference type="GO" id="GO:0015421">
    <property type="term" value="F:ABC-type oligopeptide transporter activity"/>
    <property type="evidence" value="ECO:0007669"/>
    <property type="project" value="TreeGrafter"/>
</dbReference>
<dbReference type="InterPro" id="IPR036640">
    <property type="entry name" value="ABC1_TM_sf"/>
</dbReference>
<proteinExistence type="predicted"/>
<dbReference type="SMART" id="SM00382">
    <property type="entry name" value="AAA"/>
    <property type="match status" value="1"/>
</dbReference>
<reference evidence="13" key="1">
    <citation type="submission" date="2016-10" db="EMBL/GenBank/DDBJ databases">
        <authorList>
            <person name="Varghese N."/>
            <person name="Submissions S."/>
        </authorList>
    </citation>
    <scope>NUCLEOTIDE SEQUENCE [LARGE SCALE GENOMIC DNA]</scope>
    <source>
        <strain evidence="13">S1b</strain>
    </source>
</reference>
<dbReference type="EMBL" id="FOGW01000005">
    <property type="protein sequence ID" value="SER50770.1"/>
    <property type="molecule type" value="Genomic_DNA"/>
</dbReference>
<feature type="transmembrane region" description="Helical" evidence="9">
    <location>
        <begin position="77"/>
        <end position="105"/>
    </location>
</feature>
<gene>
    <name evidence="12" type="ORF">SAMN02910429_00273</name>
</gene>
<evidence type="ECO:0000256" key="8">
    <source>
        <dbReference type="ARBA" id="ARBA00023136"/>
    </source>
</evidence>
<evidence type="ECO:0000256" key="1">
    <source>
        <dbReference type="ARBA" id="ARBA00004651"/>
    </source>
</evidence>
<dbReference type="SUPFAM" id="SSF52540">
    <property type="entry name" value="P-loop containing nucleoside triphosphate hydrolases"/>
    <property type="match status" value="1"/>
</dbReference>
<keyword evidence="13" id="KW-1185">Reference proteome</keyword>
<keyword evidence="6 12" id="KW-0067">ATP-binding</keyword>
<dbReference type="GO" id="GO:0005886">
    <property type="term" value="C:plasma membrane"/>
    <property type="evidence" value="ECO:0007669"/>
    <property type="project" value="UniProtKB-SubCell"/>
</dbReference>
<feature type="transmembrane region" description="Helical" evidence="9">
    <location>
        <begin position="256"/>
        <end position="278"/>
    </location>
</feature>
<dbReference type="InterPro" id="IPR027417">
    <property type="entry name" value="P-loop_NTPase"/>
</dbReference>
<evidence type="ECO:0000259" key="10">
    <source>
        <dbReference type="PROSITE" id="PS50893"/>
    </source>
</evidence>
<accession>A0A1H9PRP0</accession>
<evidence type="ECO:0000256" key="7">
    <source>
        <dbReference type="ARBA" id="ARBA00022989"/>
    </source>
</evidence>
<keyword evidence="3" id="KW-1003">Cell membrane</keyword>
<dbReference type="FunFam" id="3.40.50.300:FF:000854">
    <property type="entry name" value="Multidrug ABC transporter ATP-binding protein"/>
    <property type="match status" value="1"/>
</dbReference>
<keyword evidence="4 9" id="KW-0812">Transmembrane</keyword>
<evidence type="ECO:0000256" key="6">
    <source>
        <dbReference type="ARBA" id="ARBA00022840"/>
    </source>
</evidence>
<comment type="subcellular location">
    <subcellularLocation>
        <location evidence="1">Cell membrane</location>
        <topology evidence="1">Multi-pass membrane protein</topology>
    </subcellularLocation>
</comment>
<evidence type="ECO:0000313" key="13">
    <source>
        <dbReference type="Proteomes" id="UP000182471"/>
    </source>
</evidence>
<evidence type="ECO:0000256" key="3">
    <source>
        <dbReference type="ARBA" id="ARBA00022475"/>
    </source>
</evidence>
<keyword evidence="5" id="KW-0547">Nucleotide-binding</keyword>
<dbReference type="Proteomes" id="UP000182471">
    <property type="component" value="Unassembled WGS sequence"/>
</dbReference>
<keyword evidence="2" id="KW-0813">Transport</keyword>
<dbReference type="PROSITE" id="PS50893">
    <property type="entry name" value="ABC_TRANSPORTER_2"/>
    <property type="match status" value="1"/>
</dbReference>
<dbReference type="GO" id="GO:0016887">
    <property type="term" value="F:ATP hydrolysis activity"/>
    <property type="evidence" value="ECO:0007669"/>
    <property type="project" value="InterPro"/>
</dbReference>
<keyword evidence="8 9" id="KW-0472">Membrane</keyword>
<sequence>MLIEAGKESIKAGKESRMLKIFKKFTKKEVLFIVIALSFIVLQVGLDLKLPDYMADITKLLEEKSGGHVSDIMEKGLYMLLCALGSMLASCFVGFLAAQVAAGLAKRLRSEVYEKTMTFTMEEINAFSTDSLITRTTNDVTQIQTLIAMGLQVVIKAPILATWAIIKISNKNWRWSFATGVTVFIMMFYLTVMIALVLPKFRKLQILTDNLNKVTRENLSGIRVVRAYNAEMYQEDKFDIANQNVMKTNLFTGRSMASVFPMMSLLISSLPLAIYWIGMYLIKDAKDIGTKFQLFSDMVVFSSYALQVIMAFMMLIVVFFIFPRANISANRINEVLETSSKIFDGQITTNNQEEKGTIEFKNVGFMYPDASDYAIENISFKAKKGETIAFIGATGSGKSTLINLIPRFFDVTSGEILIDGENIKKYSKDVLRKKIGYVPQKAVLFKGSIFSNVMFGDNIDNLAEGEIKQLANDALEISQAKEFVDKMKKGIDSSIAQGGNNVSGGQKQRISIARAIARKPEILLFDDSFSALDYKTDKILRKQLKEQKSSTTSLIVAQRIGTIKDADKIVVLDAGKMVGYGTHKELLNNCKVYYEIAISQLSEDEIKKDM</sequence>
<feature type="transmembrane region" description="Helical" evidence="9">
    <location>
        <begin position="298"/>
        <end position="322"/>
    </location>
</feature>
<organism evidence="12 13">
    <name type="scientific">Lachnobacterium bovis</name>
    <dbReference type="NCBI Taxonomy" id="140626"/>
    <lineage>
        <taxon>Bacteria</taxon>
        <taxon>Bacillati</taxon>
        <taxon>Bacillota</taxon>
        <taxon>Clostridia</taxon>
        <taxon>Lachnospirales</taxon>
        <taxon>Lachnospiraceae</taxon>
        <taxon>Lachnobacterium</taxon>
    </lineage>
</organism>
<dbReference type="PANTHER" id="PTHR43394">
    <property type="entry name" value="ATP-DEPENDENT PERMEASE MDL1, MITOCHONDRIAL"/>
    <property type="match status" value="1"/>
</dbReference>
<dbReference type="Pfam" id="PF00005">
    <property type="entry name" value="ABC_tran"/>
    <property type="match status" value="1"/>
</dbReference>
<dbReference type="AlphaFoldDB" id="A0A1H9PRP0"/>
<dbReference type="PANTHER" id="PTHR43394:SF1">
    <property type="entry name" value="ATP-BINDING CASSETTE SUB-FAMILY B MEMBER 10, MITOCHONDRIAL"/>
    <property type="match status" value="1"/>
</dbReference>
<dbReference type="InterPro" id="IPR017871">
    <property type="entry name" value="ABC_transporter-like_CS"/>
</dbReference>
<keyword evidence="7 9" id="KW-1133">Transmembrane helix</keyword>
<evidence type="ECO:0000256" key="4">
    <source>
        <dbReference type="ARBA" id="ARBA00022692"/>
    </source>
</evidence>
<feature type="domain" description="ABC transmembrane type-1" evidence="11">
    <location>
        <begin position="34"/>
        <end position="324"/>
    </location>
</feature>
<evidence type="ECO:0000313" key="12">
    <source>
        <dbReference type="EMBL" id="SER50770.1"/>
    </source>
</evidence>
<dbReference type="InterPro" id="IPR003439">
    <property type="entry name" value="ABC_transporter-like_ATP-bd"/>
</dbReference>
<dbReference type="Gene3D" id="1.20.1560.10">
    <property type="entry name" value="ABC transporter type 1, transmembrane domain"/>
    <property type="match status" value="1"/>
</dbReference>
<feature type="domain" description="ABC transporter" evidence="10">
    <location>
        <begin position="358"/>
        <end position="599"/>
    </location>
</feature>
<dbReference type="Pfam" id="PF00664">
    <property type="entry name" value="ABC_membrane"/>
    <property type="match status" value="1"/>
</dbReference>
<dbReference type="InterPro" id="IPR011527">
    <property type="entry name" value="ABC1_TM_dom"/>
</dbReference>
<dbReference type="PROSITE" id="PS00211">
    <property type="entry name" value="ABC_TRANSPORTER_1"/>
    <property type="match status" value="1"/>
</dbReference>
<dbReference type="GO" id="GO:0005524">
    <property type="term" value="F:ATP binding"/>
    <property type="evidence" value="ECO:0007669"/>
    <property type="project" value="UniProtKB-KW"/>
</dbReference>
<dbReference type="InterPro" id="IPR003593">
    <property type="entry name" value="AAA+_ATPase"/>
</dbReference>
<protein>
    <submittedName>
        <fullName evidence="12">ATP-binding cassette, subfamily B</fullName>
    </submittedName>
</protein>
<dbReference type="InterPro" id="IPR039421">
    <property type="entry name" value="Type_1_exporter"/>
</dbReference>
<evidence type="ECO:0000256" key="5">
    <source>
        <dbReference type="ARBA" id="ARBA00022741"/>
    </source>
</evidence>